<keyword evidence="2" id="KW-1185">Reference proteome</keyword>
<evidence type="ECO:0000313" key="2">
    <source>
        <dbReference type="Proteomes" id="UP000193411"/>
    </source>
</evidence>
<comment type="caution">
    <text evidence="1">The sequence shown here is derived from an EMBL/GenBank/DDBJ whole genome shotgun (WGS) entry which is preliminary data.</text>
</comment>
<name>A0A1Y2HLB5_9FUNG</name>
<feature type="non-terminal residue" evidence="1">
    <location>
        <position position="1"/>
    </location>
</feature>
<accession>A0A1Y2HLB5</accession>
<feature type="non-terminal residue" evidence="1">
    <location>
        <position position="66"/>
    </location>
</feature>
<sequence>LVRGLELLMQRTVLEEHIAQAEIQIRTFILLFEQHIYAKRSARLNFCRNMFHLLVHLPDVVRRHGP</sequence>
<dbReference type="Proteomes" id="UP000193411">
    <property type="component" value="Unassembled WGS sequence"/>
</dbReference>
<reference evidence="1 2" key="1">
    <citation type="submission" date="2016-07" db="EMBL/GenBank/DDBJ databases">
        <title>Pervasive Adenine N6-methylation of Active Genes in Fungi.</title>
        <authorList>
            <consortium name="DOE Joint Genome Institute"/>
            <person name="Mondo S.J."/>
            <person name="Dannebaum R.O."/>
            <person name="Kuo R.C."/>
            <person name="Labutti K."/>
            <person name="Haridas S."/>
            <person name="Kuo A."/>
            <person name="Salamov A."/>
            <person name="Ahrendt S.R."/>
            <person name="Lipzen A."/>
            <person name="Sullivan W."/>
            <person name="Andreopoulos W.B."/>
            <person name="Clum A."/>
            <person name="Lindquist E."/>
            <person name="Daum C."/>
            <person name="Ramamoorthy G.K."/>
            <person name="Gryganskyi A."/>
            <person name="Culley D."/>
            <person name="Magnuson J.K."/>
            <person name="James T.Y."/>
            <person name="O'Malley M.A."/>
            <person name="Stajich J.E."/>
            <person name="Spatafora J.W."/>
            <person name="Visel A."/>
            <person name="Grigoriev I.V."/>
        </authorList>
    </citation>
    <scope>NUCLEOTIDE SEQUENCE [LARGE SCALE GENOMIC DNA]</scope>
    <source>
        <strain evidence="1 2">PL171</strain>
    </source>
</reference>
<dbReference type="EMBL" id="MCFL01000027">
    <property type="protein sequence ID" value="ORZ34631.1"/>
    <property type="molecule type" value="Genomic_DNA"/>
</dbReference>
<dbReference type="AlphaFoldDB" id="A0A1Y2HLB5"/>
<gene>
    <name evidence="1" type="ORF">BCR44DRAFT_98237</name>
</gene>
<evidence type="ECO:0008006" key="3">
    <source>
        <dbReference type="Google" id="ProtNLM"/>
    </source>
</evidence>
<evidence type="ECO:0000313" key="1">
    <source>
        <dbReference type="EMBL" id="ORZ34631.1"/>
    </source>
</evidence>
<dbReference type="OrthoDB" id="2669721at2759"/>
<organism evidence="1 2">
    <name type="scientific">Catenaria anguillulae PL171</name>
    <dbReference type="NCBI Taxonomy" id="765915"/>
    <lineage>
        <taxon>Eukaryota</taxon>
        <taxon>Fungi</taxon>
        <taxon>Fungi incertae sedis</taxon>
        <taxon>Blastocladiomycota</taxon>
        <taxon>Blastocladiomycetes</taxon>
        <taxon>Blastocladiales</taxon>
        <taxon>Catenariaceae</taxon>
        <taxon>Catenaria</taxon>
    </lineage>
</organism>
<proteinExistence type="predicted"/>
<protein>
    <recommendedName>
        <fullName evidence="3">DUF4218 domain-containing protein</fullName>
    </recommendedName>
</protein>